<reference evidence="4" key="1">
    <citation type="submission" date="2022-11" db="EMBL/GenBank/DDBJ databases">
        <title>WGS of Natronobacillus azotifigens 24KS-1, an anaerobic diazotrophic haloalkaliphile from soda-rich habitats.</title>
        <authorList>
            <person name="Sorokin D.Y."/>
            <person name="Merkel A.Y."/>
        </authorList>
    </citation>
    <scope>NUCLEOTIDE SEQUENCE</scope>
    <source>
        <strain evidence="4">24KS-1</strain>
    </source>
</reference>
<keyword evidence="2" id="KW-0547">Nucleotide-binding</keyword>
<dbReference type="GO" id="GO:0003951">
    <property type="term" value="F:NAD+ kinase activity"/>
    <property type="evidence" value="ECO:0007669"/>
    <property type="project" value="InterPro"/>
</dbReference>
<name>A0A9J6RD33_9BACI</name>
<accession>A0A9J6RD33</accession>
<evidence type="ECO:0000256" key="2">
    <source>
        <dbReference type="ARBA" id="ARBA00022741"/>
    </source>
</evidence>
<dbReference type="Proteomes" id="UP001084197">
    <property type="component" value="Unassembled WGS sequence"/>
</dbReference>
<keyword evidence="3" id="KW-0067">ATP-binding</keyword>
<dbReference type="EMBL" id="JAPRAT010000014">
    <property type="protein sequence ID" value="MCZ0703204.1"/>
    <property type="molecule type" value="Genomic_DNA"/>
</dbReference>
<keyword evidence="4" id="KW-0418">Kinase</keyword>
<gene>
    <name evidence="4" type="ORF">OWO01_08265</name>
</gene>
<evidence type="ECO:0000256" key="3">
    <source>
        <dbReference type="ARBA" id="ARBA00022840"/>
    </source>
</evidence>
<dbReference type="GO" id="GO:0019674">
    <property type="term" value="P:NAD+ metabolic process"/>
    <property type="evidence" value="ECO:0007669"/>
    <property type="project" value="InterPro"/>
</dbReference>
<dbReference type="PANTHER" id="PTHR20275:SF9">
    <property type="entry name" value="NAD KINASE 2"/>
    <property type="match status" value="1"/>
</dbReference>
<evidence type="ECO:0000313" key="5">
    <source>
        <dbReference type="Proteomes" id="UP001084197"/>
    </source>
</evidence>
<dbReference type="PANTHER" id="PTHR20275">
    <property type="entry name" value="NAD KINASE"/>
    <property type="match status" value="1"/>
</dbReference>
<dbReference type="Gene3D" id="3.40.50.10330">
    <property type="entry name" value="Probable inorganic polyphosphate/atp-NAD kinase, domain 1"/>
    <property type="match status" value="1"/>
</dbReference>
<comment type="caution">
    <text evidence="4">The sequence shown here is derived from an EMBL/GenBank/DDBJ whole genome shotgun (WGS) entry which is preliminary data.</text>
</comment>
<dbReference type="AlphaFoldDB" id="A0A9J6RD33"/>
<protein>
    <submittedName>
        <fullName evidence="4">NAD kinase</fullName>
    </submittedName>
</protein>
<evidence type="ECO:0000313" key="4">
    <source>
        <dbReference type="EMBL" id="MCZ0703204.1"/>
    </source>
</evidence>
<proteinExistence type="predicted"/>
<evidence type="ECO:0000256" key="1">
    <source>
        <dbReference type="ARBA" id="ARBA00022490"/>
    </source>
</evidence>
<dbReference type="SUPFAM" id="SSF111331">
    <property type="entry name" value="NAD kinase/diacylglycerol kinase-like"/>
    <property type="match status" value="1"/>
</dbReference>
<dbReference type="Pfam" id="PF20143">
    <property type="entry name" value="NAD_kinase_C"/>
    <property type="match status" value="1"/>
</dbReference>
<dbReference type="GO" id="GO:0006741">
    <property type="term" value="P:NADP+ biosynthetic process"/>
    <property type="evidence" value="ECO:0007669"/>
    <property type="project" value="TreeGrafter"/>
</dbReference>
<dbReference type="NCBIfam" id="NF002902">
    <property type="entry name" value="PRK03501.1"/>
    <property type="match status" value="1"/>
</dbReference>
<dbReference type="Gene3D" id="2.60.200.30">
    <property type="entry name" value="Probable inorganic polyphosphate/atp-NAD kinase, domain 2"/>
    <property type="match status" value="1"/>
</dbReference>
<sequence>MENFRTIYLHHKKEKQTQEQVDEISTTAKKYGFMLTNEHKQADIIICFGDDGNFLHGVRKTGFRSSCLYVGMSNTDSPGIYTNFSYRNVQSFFSLLKENSFDFVRFPLLEVSINNEPPALCLNETVVRSSIIKTLAIDVYIDNHFFEHYQGDGLIVSTPSGSTGYNKSTKGAVTDPELPCLQLTELAPLTNKSSNSLGSSLILNQNRTLILEIKQDGNDHPIIGLDNEAYSIRNIQSLLVRLSNRSIQTVNNPEFSYWDNITAIFL</sequence>
<dbReference type="InterPro" id="IPR017437">
    <property type="entry name" value="ATP-NAD_kinase_PpnK-typ_C"/>
</dbReference>
<keyword evidence="5" id="KW-1185">Reference proteome</keyword>
<organism evidence="4 5">
    <name type="scientific">Natronobacillus azotifigens</name>
    <dbReference type="NCBI Taxonomy" id="472978"/>
    <lineage>
        <taxon>Bacteria</taxon>
        <taxon>Bacillati</taxon>
        <taxon>Bacillota</taxon>
        <taxon>Bacilli</taxon>
        <taxon>Bacillales</taxon>
        <taxon>Bacillaceae</taxon>
        <taxon>Natronobacillus</taxon>
    </lineage>
</organism>
<keyword evidence="4" id="KW-0808">Transferase</keyword>
<dbReference type="GO" id="GO:0005524">
    <property type="term" value="F:ATP binding"/>
    <property type="evidence" value="ECO:0007669"/>
    <property type="project" value="UniProtKB-KW"/>
</dbReference>
<dbReference type="InterPro" id="IPR016064">
    <property type="entry name" value="NAD/diacylglycerol_kinase_sf"/>
</dbReference>
<keyword evidence="1" id="KW-0963">Cytoplasm</keyword>
<dbReference type="RefSeq" id="WP_268779976.1">
    <property type="nucleotide sequence ID" value="NZ_JAPRAT010000014.1"/>
</dbReference>
<dbReference type="InterPro" id="IPR017438">
    <property type="entry name" value="ATP-NAD_kinase_N"/>
</dbReference>